<feature type="domain" description="BPTI/Kunitz inhibitor" evidence="6">
    <location>
        <begin position="131"/>
        <end position="181"/>
    </location>
</feature>
<sequence>MGGGTRATARGRAGPLLLLLALAAALAAGSATGAPRGDCLLPCVIGRCRAAFPRWWYNATSQVCQEFMFGGCRGNANNFLSEKECLQTCAAGGEEEMTGIPLTSQSGTEAVSTTSHRHQQAEDTARFQEYCAAPPVTGRCRASFPRWFFSTETRTCKMFIYGGCGGNRNNYLLEEDCLSQCVRDMELPGESEEVPNTHGRIFPDSAVHSTRAVVLAVLLALMLASLLLVVVKICHKSRELSQAAVWSTMDDKEFLMRDSHTL</sequence>
<evidence type="ECO:0000256" key="2">
    <source>
        <dbReference type="ARBA" id="ARBA00022900"/>
    </source>
</evidence>
<dbReference type="PROSITE" id="PS00280">
    <property type="entry name" value="BPTI_KUNITZ_1"/>
    <property type="match status" value="2"/>
</dbReference>
<feature type="domain" description="BPTI/Kunitz inhibitor" evidence="6">
    <location>
        <begin position="39"/>
        <end position="89"/>
    </location>
</feature>
<proteinExistence type="evidence at transcript level"/>
<dbReference type="SUPFAM" id="SSF57362">
    <property type="entry name" value="BPTI-like"/>
    <property type="match status" value="2"/>
</dbReference>
<feature type="chain" id="PRO_5001937387" evidence="5">
    <location>
        <begin position="34"/>
        <end position="262"/>
    </location>
</feature>
<dbReference type="FunFam" id="4.10.410.10:FF:000006">
    <property type="entry name" value="Serine peptidase inhibitor, Kunitz type 1"/>
    <property type="match status" value="1"/>
</dbReference>
<dbReference type="EMBL" id="GBHZ01000022">
    <property type="protein sequence ID" value="JAC94877.1"/>
    <property type="molecule type" value="mRNA"/>
</dbReference>
<keyword evidence="4" id="KW-0472">Membrane</keyword>
<evidence type="ECO:0000256" key="5">
    <source>
        <dbReference type="SAM" id="SignalP"/>
    </source>
</evidence>
<dbReference type="Gene3D" id="4.10.410.10">
    <property type="entry name" value="Pancreatic trypsin inhibitor Kunitz domain"/>
    <property type="match status" value="2"/>
</dbReference>
<evidence type="ECO:0000256" key="4">
    <source>
        <dbReference type="SAM" id="Phobius"/>
    </source>
</evidence>
<dbReference type="PANTHER" id="PTHR47247">
    <property type="entry name" value="KUNITZ-TYPE PROTEASE INHIBITOR 2"/>
    <property type="match status" value="1"/>
</dbReference>
<dbReference type="PRINTS" id="PR00759">
    <property type="entry name" value="BASICPTASE"/>
</dbReference>
<evidence type="ECO:0000256" key="1">
    <source>
        <dbReference type="ARBA" id="ARBA00022690"/>
    </source>
</evidence>
<keyword evidence="4" id="KW-1133">Transmembrane helix</keyword>
<keyword evidence="4" id="KW-0812">Transmembrane</keyword>
<dbReference type="GO" id="GO:0004867">
    <property type="term" value="F:serine-type endopeptidase inhibitor activity"/>
    <property type="evidence" value="ECO:0007669"/>
    <property type="project" value="UniProtKB-KW"/>
</dbReference>
<dbReference type="InterPro" id="IPR020901">
    <property type="entry name" value="Prtase_inh_Kunz-CS"/>
</dbReference>
<evidence type="ECO:0000256" key="3">
    <source>
        <dbReference type="ARBA" id="ARBA00023157"/>
    </source>
</evidence>
<dbReference type="PANTHER" id="PTHR47247:SF1">
    <property type="entry name" value="KUNITZ-TYPE PROTEASE INHIBITOR 2"/>
    <property type="match status" value="1"/>
</dbReference>
<dbReference type="SMART" id="SM00131">
    <property type="entry name" value="KU"/>
    <property type="match status" value="2"/>
</dbReference>
<protein>
    <submittedName>
        <fullName evidence="7">Kunitz 2</fullName>
    </submittedName>
</protein>
<dbReference type="PROSITE" id="PS50279">
    <property type="entry name" value="BPTI_KUNITZ_2"/>
    <property type="match status" value="2"/>
</dbReference>
<reference evidence="7" key="1">
    <citation type="journal article" date="2014" name="Toxicon">
        <title>Testing the Toxicofera: comparative transcriptomics casts doubt on the single, early evolution of the reptile venom system.</title>
        <authorList>
            <person name="Hargreaves A.D."/>
            <person name="Swain M.T."/>
            <person name="Logan D.W."/>
            <person name="Mulley J.F."/>
        </authorList>
    </citation>
    <scope>NUCLEOTIDE SEQUENCE</scope>
    <source>
        <tissue evidence="7">Salivary gland</tissue>
    </source>
</reference>
<keyword evidence="5" id="KW-0732">Signal</keyword>
<feature type="transmembrane region" description="Helical" evidence="4">
    <location>
        <begin position="212"/>
        <end position="231"/>
    </location>
</feature>
<keyword evidence="2" id="KW-0722">Serine protease inhibitor</keyword>
<dbReference type="Pfam" id="PF00014">
    <property type="entry name" value="Kunitz_BPTI"/>
    <property type="match status" value="2"/>
</dbReference>
<dbReference type="CDD" id="cd22621">
    <property type="entry name" value="Kunitz_HAI2_1-like"/>
    <property type="match status" value="1"/>
</dbReference>
<dbReference type="CDD" id="cd22622">
    <property type="entry name" value="Kunitz_HAI2_2-like"/>
    <property type="match status" value="1"/>
</dbReference>
<organism evidence="7">
    <name type="scientific">Eublepharis macularius</name>
    <name type="common">Leopard gecko</name>
    <name type="synonym">Cyrtodactylus macularius</name>
    <dbReference type="NCBI Taxonomy" id="481883"/>
    <lineage>
        <taxon>Eukaryota</taxon>
        <taxon>Metazoa</taxon>
        <taxon>Chordata</taxon>
        <taxon>Craniata</taxon>
        <taxon>Vertebrata</taxon>
        <taxon>Euteleostomi</taxon>
        <taxon>Lepidosauria</taxon>
        <taxon>Squamata</taxon>
        <taxon>Bifurcata</taxon>
        <taxon>Gekkota</taxon>
        <taxon>Eublepharidae</taxon>
        <taxon>Eublepharinae</taxon>
        <taxon>Eublepharis</taxon>
    </lineage>
</organism>
<dbReference type="InterPro" id="IPR002223">
    <property type="entry name" value="Kunitz_BPTI"/>
</dbReference>
<evidence type="ECO:0000259" key="6">
    <source>
        <dbReference type="PROSITE" id="PS50279"/>
    </source>
</evidence>
<feature type="signal peptide" evidence="5">
    <location>
        <begin position="1"/>
        <end position="33"/>
    </location>
</feature>
<accession>A0A098LWM5</accession>
<name>A0A098LWM5_EUBMA</name>
<dbReference type="AlphaFoldDB" id="A0A098LWM5"/>
<evidence type="ECO:0000313" key="7">
    <source>
        <dbReference type="EMBL" id="JAC94877.1"/>
    </source>
</evidence>
<dbReference type="InterPro" id="IPR036880">
    <property type="entry name" value="Kunitz_BPTI_sf"/>
</dbReference>
<keyword evidence="1" id="KW-0646">Protease inhibitor</keyword>
<keyword evidence="3" id="KW-1015">Disulfide bond</keyword>